<comment type="caution">
    <text evidence="2">The sequence shown here is derived from an EMBL/GenBank/DDBJ whole genome shotgun (WGS) entry which is preliminary data.</text>
</comment>
<accession>A0A845A0J3</accession>
<feature type="signal peptide" evidence="1">
    <location>
        <begin position="1"/>
        <end position="21"/>
    </location>
</feature>
<evidence type="ECO:0000313" key="3">
    <source>
        <dbReference type="Proteomes" id="UP000460626"/>
    </source>
</evidence>
<dbReference type="PROSITE" id="PS51257">
    <property type="entry name" value="PROKAR_LIPOPROTEIN"/>
    <property type="match status" value="1"/>
</dbReference>
<keyword evidence="1" id="KW-0732">Signal</keyword>
<dbReference type="EMBL" id="WTYH01000001">
    <property type="protein sequence ID" value="MXO93060.1"/>
    <property type="molecule type" value="Genomic_DNA"/>
</dbReference>
<feature type="chain" id="PRO_5032834205" evidence="1">
    <location>
        <begin position="22"/>
        <end position="130"/>
    </location>
</feature>
<evidence type="ECO:0000313" key="2">
    <source>
        <dbReference type="EMBL" id="MXO93060.1"/>
    </source>
</evidence>
<dbReference type="OrthoDB" id="7410546at2"/>
<gene>
    <name evidence="2" type="ORF">GRI62_05500</name>
</gene>
<dbReference type="Proteomes" id="UP000460626">
    <property type="component" value="Unassembled WGS sequence"/>
</dbReference>
<evidence type="ECO:0000256" key="1">
    <source>
        <dbReference type="SAM" id="SignalP"/>
    </source>
</evidence>
<proteinExistence type="predicted"/>
<keyword evidence="3" id="KW-1185">Reference proteome</keyword>
<dbReference type="RefSeq" id="WP_131452369.1">
    <property type="nucleotide sequence ID" value="NZ_BMJK01000001.1"/>
</dbReference>
<dbReference type="AlphaFoldDB" id="A0A845A0J3"/>
<protein>
    <submittedName>
        <fullName evidence="2">Uncharacterized protein</fullName>
    </submittedName>
</protein>
<reference evidence="2 3" key="1">
    <citation type="submission" date="2019-12" db="EMBL/GenBank/DDBJ databases">
        <title>Genomic-based taxomic classification of the family Erythrobacteraceae.</title>
        <authorList>
            <person name="Xu L."/>
        </authorList>
    </citation>
    <scope>NUCLEOTIDE SEQUENCE [LARGE SCALE GENOMIC DNA]</scope>
    <source>
        <strain evidence="2 3">RC4-10-4</strain>
    </source>
</reference>
<sequence length="130" mass="13281">MKTIIALVAAPVLALGVVACGGNDADAPTEANIESDTAANPMVPTTAAGTYTSTTEDGTDLSLTLNGDGSYTMMQGGQQTEAGTWEDNIRGTCLTAQGASETCYNIQPGTTAGTVSITDNEGVVREFRVQ</sequence>
<organism evidence="2 3">
    <name type="scientific">Aurantiacibacter arachoides</name>
    <dbReference type="NCBI Taxonomy" id="1850444"/>
    <lineage>
        <taxon>Bacteria</taxon>
        <taxon>Pseudomonadati</taxon>
        <taxon>Pseudomonadota</taxon>
        <taxon>Alphaproteobacteria</taxon>
        <taxon>Sphingomonadales</taxon>
        <taxon>Erythrobacteraceae</taxon>
        <taxon>Aurantiacibacter</taxon>
    </lineage>
</organism>
<name>A0A845A0J3_9SPHN</name>